<feature type="signal peptide" evidence="2">
    <location>
        <begin position="1"/>
        <end position="31"/>
    </location>
</feature>
<reference evidence="4" key="2">
    <citation type="submission" date="2020-09" db="EMBL/GenBank/DDBJ databases">
        <authorList>
            <person name="Sun Q."/>
            <person name="Ohkuma M."/>
        </authorList>
    </citation>
    <scope>NUCLEOTIDE SEQUENCE</scope>
    <source>
        <strain evidence="4">JCM 3091</strain>
    </source>
</reference>
<feature type="compositionally biased region" description="Basic and acidic residues" evidence="1">
    <location>
        <begin position="46"/>
        <end position="57"/>
    </location>
</feature>
<dbReference type="RefSeq" id="WP_229789824.1">
    <property type="nucleotide sequence ID" value="NZ_BMQC01000015.1"/>
</dbReference>
<evidence type="ECO:0000256" key="2">
    <source>
        <dbReference type="SAM" id="SignalP"/>
    </source>
</evidence>
<comment type="caution">
    <text evidence="4">The sequence shown here is derived from an EMBL/GenBank/DDBJ whole genome shotgun (WGS) entry which is preliminary data.</text>
</comment>
<gene>
    <name evidence="4" type="ORF">GCM10010124_34710</name>
</gene>
<name>A0A8J3BPY1_9ACTN</name>
<feature type="chain" id="PRO_5039070662" evidence="2">
    <location>
        <begin position="32"/>
        <end position="162"/>
    </location>
</feature>
<sequence length="162" mass="16157">MRRTTAAVIGTVAGAAMLLGVRLTAAPVALAGNEPVAAGAPEPAAPDDRQRDDRRGDSQGGDRAGGGGGGGGRDGTFRGDAVTNPYGTVRVSVTVEDGKITAADASYPTDGNSGTVNGNAIPRLREATLQAQSARIDAVSGATYTSAGYRRSLQSALDDAGL</sequence>
<evidence type="ECO:0000313" key="4">
    <source>
        <dbReference type="EMBL" id="GGK38985.1"/>
    </source>
</evidence>
<dbReference type="GO" id="GO:0010181">
    <property type="term" value="F:FMN binding"/>
    <property type="evidence" value="ECO:0007669"/>
    <property type="project" value="InterPro"/>
</dbReference>
<keyword evidence="2" id="KW-0732">Signal</keyword>
<evidence type="ECO:0000313" key="5">
    <source>
        <dbReference type="Proteomes" id="UP000662200"/>
    </source>
</evidence>
<dbReference type="GO" id="GO:0016020">
    <property type="term" value="C:membrane"/>
    <property type="evidence" value="ECO:0007669"/>
    <property type="project" value="InterPro"/>
</dbReference>
<dbReference type="Proteomes" id="UP000662200">
    <property type="component" value="Unassembled WGS sequence"/>
</dbReference>
<dbReference type="Pfam" id="PF04205">
    <property type="entry name" value="FMN_bind"/>
    <property type="match status" value="1"/>
</dbReference>
<evidence type="ECO:0000256" key="1">
    <source>
        <dbReference type="SAM" id="MobiDB-lite"/>
    </source>
</evidence>
<dbReference type="Gene3D" id="3.90.1010.20">
    <property type="match status" value="1"/>
</dbReference>
<feature type="compositionally biased region" description="Gly residues" evidence="1">
    <location>
        <begin position="58"/>
        <end position="74"/>
    </location>
</feature>
<dbReference type="AlphaFoldDB" id="A0A8J3BPY1"/>
<organism evidence="4 5">
    <name type="scientific">Pilimelia terevasa</name>
    <dbReference type="NCBI Taxonomy" id="53372"/>
    <lineage>
        <taxon>Bacteria</taxon>
        <taxon>Bacillati</taxon>
        <taxon>Actinomycetota</taxon>
        <taxon>Actinomycetes</taxon>
        <taxon>Micromonosporales</taxon>
        <taxon>Micromonosporaceae</taxon>
        <taxon>Pilimelia</taxon>
    </lineage>
</organism>
<keyword evidence="5" id="KW-1185">Reference proteome</keyword>
<reference evidence="4" key="1">
    <citation type="journal article" date="2014" name="Int. J. Syst. Evol. Microbiol.">
        <title>Complete genome sequence of Corynebacterium casei LMG S-19264T (=DSM 44701T), isolated from a smear-ripened cheese.</title>
        <authorList>
            <consortium name="US DOE Joint Genome Institute (JGI-PGF)"/>
            <person name="Walter F."/>
            <person name="Albersmeier A."/>
            <person name="Kalinowski J."/>
            <person name="Ruckert C."/>
        </authorList>
    </citation>
    <scope>NUCLEOTIDE SEQUENCE</scope>
    <source>
        <strain evidence="4">JCM 3091</strain>
    </source>
</reference>
<dbReference type="SMART" id="SM00900">
    <property type="entry name" value="FMN_bind"/>
    <property type="match status" value="1"/>
</dbReference>
<dbReference type="EMBL" id="BMQC01000015">
    <property type="protein sequence ID" value="GGK38985.1"/>
    <property type="molecule type" value="Genomic_DNA"/>
</dbReference>
<dbReference type="InterPro" id="IPR007329">
    <property type="entry name" value="FMN-bd"/>
</dbReference>
<evidence type="ECO:0000259" key="3">
    <source>
        <dbReference type="SMART" id="SM00900"/>
    </source>
</evidence>
<proteinExistence type="predicted"/>
<feature type="region of interest" description="Disordered" evidence="1">
    <location>
        <begin position="34"/>
        <end position="86"/>
    </location>
</feature>
<feature type="domain" description="FMN-binding" evidence="3">
    <location>
        <begin position="85"/>
        <end position="160"/>
    </location>
</feature>
<protein>
    <submittedName>
        <fullName evidence="4">FMN-binding protein</fullName>
    </submittedName>
</protein>
<accession>A0A8J3BPY1</accession>